<organism evidence="1">
    <name type="scientific">Acinetobacter phage vB_Ab_1137_KEN_03</name>
    <dbReference type="NCBI Taxonomy" id="3158853"/>
    <lineage>
        <taxon>Viruses</taxon>
        <taxon>Duplodnaviria</taxon>
        <taxon>Heunggongvirae</taxon>
        <taxon>Uroviricota</taxon>
        <taxon>Caudoviricetes</taxon>
        <taxon>Autographivirales</taxon>
        <taxon>Autoscriptoviridae</taxon>
        <taxon>Beijerinckvirinae</taxon>
        <taxon>Friunavirus</taxon>
    </lineage>
</organism>
<evidence type="ECO:0008006" key="2">
    <source>
        <dbReference type="Google" id="ProtNLM"/>
    </source>
</evidence>
<dbReference type="EMBL" id="PP841131">
    <property type="protein sequence ID" value="XCN27351.1"/>
    <property type="molecule type" value="Genomic_DNA"/>
</dbReference>
<accession>A0AAU8KX35</accession>
<proteinExistence type="predicted"/>
<reference evidence="1" key="1">
    <citation type="submission" date="2024-05" db="EMBL/GenBank/DDBJ databases">
        <title>Complete Genome Sequences of 14 Acinetobacter baumannii phages isolated in Kenya.</title>
        <authorList>
            <person name="Mwai F."/>
            <person name="Kigen C."/>
            <person name="Makobe C."/>
            <person name="Georges M."/>
            <person name="Mutai I."/>
            <person name="Odoyo E."/>
            <person name="Gachoya M."/>
            <person name="Musila L."/>
        </authorList>
    </citation>
    <scope>NUCLEOTIDE SEQUENCE</scope>
</reference>
<sequence length="70" mass="8130">MISLSTLNFIFIQFNSYQCISLFRLIVPTKVMIICLRTHRHTVTIIIHNAYSTTLCSPVVICRYVRVVVK</sequence>
<gene>
    <name evidence="1" type="ORF">YPIATKOU_CDS0060</name>
</gene>
<evidence type="ECO:0000313" key="1">
    <source>
        <dbReference type="EMBL" id="XCN27351.1"/>
    </source>
</evidence>
<protein>
    <recommendedName>
        <fullName evidence="2">Secreted protein</fullName>
    </recommendedName>
</protein>
<name>A0AAU8KX35_9CAUD</name>